<sequence length="175" mass="18114">MGMKAPEFNATGSVRRWEISNLGNEPFGALGHDLALGLTGSKVLNTNDYTLGPGGGDTILIADVDTEDRSNLDVVGIKAGIAEKGKEISQLPTSFGSVQAVGSIQDVGSFQGVGDLLSPTGRKDGRGKARGFPVGGRGRRKAVTLTRSAEMISAGVPKVAKKSVMGSGDRTHHEP</sequence>
<organism evidence="2 3">
    <name type="scientific">Rubus argutus</name>
    <name type="common">Southern blackberry</name>
    <dbReference type="NCBI Taxonomy" id="59490"/>
    <lineage>
        <taxon>Eukaryota</taxon>
        <taxon>Viridiplantae</taxon>
        <taxon>Streptophyta</taxon>
        <taxon>Embryophyta</taxon>
        <taxon>Tracheophyta</taxon>
        <taxon>Spermatophyta</taxon>
        <taxon>Magnoliopsida</taxon>
        <taxon>eudicotyledons</taxon>
        <taxon>Gunneridae</taxon>
        <taxon>Pentapetalae</taxon>
        <taxon>rosids</taxon>
        <taxon>fabids</taxon>
        <taxon>Rosales</taxon>
        <taxon>Rosaceae</taxon>
        <taxon>Rosoideae</taxon>
        <taxon>Rosoideae incertae sedis</taxon>
        <taxon>Rubus</taxon>
    </lineage>
</organism>
<feature type="region of interest" description="Disordered" evidence="1">
    <location>
        <begin position="156"/>
        <end position="175"/>
    </location>
</feature>
<keyword evidence="3" id="KW-1185">Reference proteome</keyword>
<dbReference type="EMBL" id="JBEDUW010000006">
    <property type="protein sequence ID" value="KAK9921282.1"/>
    <property type="molecule type" value="Genomic_DNA"/>
</dbReference>
<reference evidence="2 3" key="1">
    <citation type="journal article" date="2023" name="G3 (Bethesda)">
        <title>A chromosome-length genome assembly and annotation of blackberry (Rubus argutus, cv. 'Hillquist').</title>
        <authorList>
            <person name="Bruna T."/>
            <person name="Aryal R."/>
            <person name="Dudchenko O."/>
            <person name="Sargent D.J."/>
            <person name="Mead D."/>
            <person name="Buti M."/>
            <person name="Cavallini A."/>
            <person name="Hytonen T."/>
            <person name="Andres J."/>
            <person name="Pham M."/>
            <person name="Weisz D."/>
            <person name="Mascagni F."/>
            <person name="Usai G."/>
            <person name="Natali L."/>
            <person name="Bassil N."/>
            <person name="Fernandez G.E."/>
            <person name="Lomsadze A."/>
            <person name="Armour M."/>
            <person name="Olukolu B."/>
            <person name="Poorten T."/>
            <person name="Britton C."/>
            <person name="Davik J."/>
            <person name="Ashrafi H."/>
            <person name="Aiden E.L."/>
            <person name="Borodovsky M."/>
            <person name="Worthington M."/>
        </authorList>
    </citation>
    <scope>NUCLEOTIDE SEQUENCE [LARGE SCALE GENOMIC DNA]</scope>
    <source>
        <strain evidence="2">PI 553951</strain>
    </source>
</reference>
<accession>A0AAW1W9Y4</accession>
<feature type="region of interest" description="Disordered" evidence="1">
    <location>
        <begin position="116"/>
        <end position="140"/>
    </location>
</feature>
<name>A0AAW1W9Y4_RUBAR</name>
<evidence type="ECO:0000256" key="1">
    <source>
        <dbReference type="SAM" id="MobiDB-lite"/>
    </source>
</evidence>
<dbReference type="Proteomes" id="UP001457282">
    <property type="component" value="Unassembled WGS sequence"/>
</dbReference>
<evidence type="ECO:0000313" key="2">
    <source>
        <dbReference type="EMBL" id="KAK9921282.1"/>
    </source>
</evidence>
<dbReference type="AlphaFoldDB" id="A0AAW1W9Y4"/>
<evidence type="ECO:0000313" key="3">
    <source>
        <dbReference type="Proteomes" id="UP001457282"/>
    </source>
</evidence>
<protein>
    <submittedName>
        <fullName evidence="2">Uncharacterized protein</fullName>
    </submittedName>
</protein>
<comment type="caution">
    <text evidence="2">The sequence shown here is derived from an EMBL/GenBank/DDBJ whole genome shotgun (WGS) entry which is preliminary data.</text>
</comment>
<gene>
    <name evidence="2" type="ORF">M0R45_029800</name>
</gene>
<proteinExistence type="predicted"/>